<protein>
    <recommendedName>
        <fullName evidence="1">C2H2-type domain-containing protein</fullName>
    </recommendedName>
</protein>
<name>X1SAD9_9ZZZZ</name>
<sequence>LAKGNLISFKTMYYYILKLSKRYGFYKTLKNLTGITKENLLKLQNDFRPDFTESKYHCPICNYMSKFRDQIFIHLSLIHNLGTRNLKCPYCGDYRPITMGRLYLHFRKNHKLIYILNKKY</sequence>
<gene>
    <name evidence="2" type="ORF">S12H4_02013</name>
</gene>
<dbReference type="InterPro" id="IPR013087">
    <property type="entry name" value="Znf_C2H2_type"/>
</dbReference>
<dbReference type="AlphaFoldDB" id="X1SAD9"/>
<dbReference type="Gene3D" id="3.30.160.60">
    <property type="entry name" value="Classic Zinc Finger"/>
    <property type="match status" value="1"/>
</dbReference>
<accession>X1SAD9</accession>
<evidence type="ECO:0000259" key="1">
    <source>
        <dbReference type="SMART" id="SM00355"/>
    </source>
</evidence>
<feature type="domain" description="C2H2-type" evidence="1">
    <location>
        <begin position="86"/>
        <end position="110"/>
    </location>
</feature>
<dbReference type="SMART" id="SM00355">
    <property type="entry name" value="ZnF_C2H2"/>
    <property type="match status" value="2"/>
</dbReference>
<dbReference type="EMBL" id="BARW01000455">
    <property type="protein sequence ID" value="GAI64749.1"/>
    <property type="molecule type" value="Genomic_DNA"/>
</dbReference>
<feature type="domain" description="C2H2-type" evidence="1">
    <location>
        <begin position="56"/>
        <end position="79"/>
    </location>
</feature>
<organism evidence="2">
    <name type="scientific">marine sediment metagenome</name>
    <dbReference type="NCBI Taxonomy" id="412755"/>
    <lineage>
        <taxon>unclassified sequences</taxon>
        <taxon>metagenomes</taxon>
        <taxon>ecological metagenomes</taxon>
    </lineage>
</organism>
<feature type="non-terminal residue" evidence="2">
    <location>
        <position position="1"/>
    </location>
</feature>
<reference evidence="2" key="1">
    <citation type="journal article" date="2014" name="Front. Microbiol.">
        <title>High frequency of phylogenetically diverse reductive dehalogenase-homologous genes in deep subseafloor sedimentary metagenomes.</title>
        <authorList>
            <person name="Kawai M."/>
            <person name="Futagami T."/>
            <person name="Toyoda A."/>
            <person name="Takaki Y."/>
            <person name="Nishi S."/>
            <person name="Hori S."/>
            <person name="Arai W."/>
            <person name="Tsubouchi T."/>
            <person name="Morono Y."/>
            <person name="Uchiyama I."/>
            <person name="Ito T."/>
            <person name="Fujiyama A."/>
            <person name="Inagaki F."/>
            <person name="Takami H."/>
        </authorList>
    </citation>
    <scope>NUCLEOTIDE SEQUENCE</scope>
    <source>
        <strain evidence="2">Expedition CK06-06</strain>
    </source>
</reference>
<evidence type="ECO:0000313" key="2">
    <source>
        <dbReference type="EMBL" id="GAI64749.1"/>
    </source>
</evidence>
<comment type="caution">
    <text evidence="2">The sequence shown here is derived from an EMBL/GenBank/DDBJ whole genome shotgun (WGS) entry which is preliminary data.</text>
</comment>
<proteinExistence type="predicted"/>